<reference evidence="4" key="1">
    <citation type="submission" date="2022-02" db="EMBL/GenBank/DDBJ databases">
        <authorList>
            <person name="Leng L."/>
        </authorList>
    </citation>
    <scope>NUCLEOTIDE SEQUENCE</scope>
    <source>
        <strain evidence="4">JI</strain>
    </source>
</reference>
<dbReference type="Pfam" id="PF01522">
    <property type="entry name" value="Polysacc_deac_1"/>
    <property type="match status" value="1"/>
</dbReference>
<accession>A0A9X4H5Q1</accession>
<protein>
    <submittedName>
        <fullName evidence="4">Polysaccharide deacetylase family protein</fullName>
    </submittedName>
</protein>
<gene>
    <name evidence="4" type="ORF">L7E55_05555</name>
</gene>
<dbReference type="GO" id="GO:0016810">
    <property type="term" value="F:hydrolase activity, acting on carbon-nitrogen (but not peptide) bonds"/>
    <property type="evidence" value="ECO:0007669"/>
    <property type="project" value="InterPro"/>
</dbReference>
<dbReference type="Proteomes" id="UP001154312">
    <property type="component" value="Unassembled WGS sequence"/>
</dbReference>
<dbReference type="EMBL" id="JAKOAV010000007">
    <property type="protein sequence ID" value="MDF9407829.1"/>
    <property type="molecule type" value="Genomic_DNA"/>
</dbReference>
<dbReference type="GO" id="GO:0005576">
    <property type="term" value="C:extracellular region"/>
    <property type="evidence" value="ECO:0007669"/>
    <property type="project" value="UniProtKB-SubCell"/>
</dbReference>
<comment type="subcellular location">
    <subcellularLocation>
        <location evidence="1">Secreted</location>
    </subcellularLocation>
</comment>
<dbReference type="RefSeq" id="WP_277443078.1">
    <property type="nucleotide sequence ID" value="NZ_JAKOAV010000007.1"/>
</dbReference>
<dbReference type="AlphaFoldDB" id="A0A9X4H5Q1"/>
<dbReference type="InterPro" id="IPR051398">
    <property type="entry name" value="Polysacch_Deacetylase"/>
</dbReference>
<feature type="domain" description="NodB homology" evidence="3">
    <location>
        <begin position="59"/>
        <end position="258"/>
    </location>
</feature>
<dbReference type="InterPro" id="IPR011330">
    <property type="entry name" value="Glyco_hydro/deAcase_b/a-brl"/>
</dbReference>
<dbReference type="SUPFAM" id="SSF88713">
    <property type="entry name" value="Glycoside hydrolase/deacetylase"/>
    <property type="match status" value="1"/>
</dbReference>
<dbReference type="PANTHER" id="PTHR34216">
    <property type="match status" value="1"/>
</dbReference>
<dbReference type="PROSITE" id="PS51677">
    <property type="entry name" value="NODB"/>
    <property type="match status" value="1"/>
</dbReference>
<proteinExistence type="predicted"/>
<evidence type="ECO:0000256" key="1">
    <source>
        <dbReference type="ARBA" id="ARBA00004613"/>
    </source>
</evidence>
<evidence type="ECO:0000313" key="4">
    <source>
        <dbReference type="EMBL" id="MDF9407829.1"/>
    </source>
</evidence>
<organism evidence="4 5">
    <name type="scientific">Pelotomaculum isophthalicicum JI</name>
    <dbReference type="NCBI Taxonomy" id="947010"/>
    <lineage>
        <taxon>Bacteria</taxon>
        <taxon>Bacillati</taxon>
        <taxon>Bacillota</taxon>
        <taxon>Clostridia</taxon>
        <taxon>Eubacteriales</taxon>
        <taxon>Desulfotomaculaceae</taxon>
        <taxon>Pelotomaculum</taxon>
    </lineage>
</organism>
<evidence type="ECO:0000256" key="2">
    <source>
        <dbReference type="ARBA" id="ARBA00022729"/>
    </source>
</evidence>
<dbReference type="Gene3D" id="3.20.20.370">
    <property type="entry name" value="Glycoside hydrolase/deacetylase"/>
    <property type="match status" value="1"/>
</dbReference>
<name>A0A9X4H5Q1_9FIRM</name>
<dbReference type="InterPro" id="IPR002509">
    <property type="entry name" value="NODB_dom"/>
</dbReference>
<dbReference type="GO" id="GO:0005975">
    <property type="term" value="P:carbohydrate metabolic process"/>
    <property type="evidence" value="ECO:0007669"/>
    <property type="project" value="InterPro"/>
</dbReference>
<comment type="caution">
    <text evidence="4">The sequence shown here is derived from an EMBL/GenBank/DDBJ whole genome shotgun (WGS) entry which is preliminary data.</text>
</comment>
<evidence type="ECO:0000313" key="5">
    <source>
        <dbReference type="Proteomes" id="UP001154312"/>
    </source>
</evidence>
<keyword evidence="2" id="KW-0732">Signal</keyword>
<keyword evidence="5" id="KW-1185">Reference proteome</keyword>
<dbReference type="CDD" id="cd10918">
    <property type="entry name" value="CE4_NodB_like_5s_6s"/>
    <property type="match status" value="1"/>
</dbReference>
<dbReference type="PANTHER" id="PTHR34216:SF3">
    <property type="entry name" value="POLY-BETA-1,6-N-ACETYL-D-GLUCOSAMINE N-DEACETYLASE"/>
    <property type="match status" value="1"/>
</dbReference>
<evidence type="ECO:0000259" key="3">
    <source>
        <dbReference type="PROSITE" id="PS51677"/>
    </source>
</evidence>
<sequence length="258" mass="30073">MRKGLIIAYHRVNSSGKDPMAVSVENFQAQMKYFHERGYSSLTLADYSNMINQNDLPKKSLVITFDDGYRDNYLFAFPTLKLYGFRATIFLTVDFIGTSDTFPMDKNKWDKINDEDLPLSWEQVLEMKKYGVEFGSHTCSHWHLDELPEKELIKELVDSKRCLEENLQSTVTSFCYPSGRFNQRVKEAVCQAGYLAAVVTPRLRQVDEDIYSLKRIGIYSNDTDWRFRLKTSPYFAAFRDSGLLYQLKNYIPRVILQP</sequence>